<dbReference type="PANTHER" id="PTHR28022:SF1">
    <property type="entry name" value="GPI MANNOSYLTRANSFERASE 2 SUBUNIT PGA1"/>
    <property type="match status" value="1"/>
</dbReference>
<organism evidence="2 3">
    <name type="scientific">Parascedosporium putredinis</name>
    <dbReference type="NCBI Taxonomy" id="1442378"/>
    <lineage>
        <taxon>Eukaryota</taxon>
        <taxon>Fungi</taxon>
        <taxon>Dikarya</taxon>
        <taxon>Ascomycota</taxon>
        <taxon>Pezizomycotina</taxon>
        <taxon>Sordariomycetes</taxon>
        <taxon>Hypocreomycetidae</taxon>
        <taxon>Microascales</taxon>
        <taxon>Microascaceae</taxon>
        <taxon>Parascedosporium</taxon>
    </lineage>
</organism>
<dbReference type="AlphaFoldDB" id="A0A9P1GWC8"/>
<gene>
    <name evidence="2" type="ORF">PPNO1_LOCUS1328</name>
</gene>
<keyword evidence="1" id="KW-0812">Transmembrane</keyword>
<evidence type="ECO:0000313" key="2">
    <source>
        <dbReference type="EMBL" id="CAI4211546.1"/>
    </source>
</evidence>
<keyword evidence="1" id="KW-1133">Transmembrane helix</keyword>
<dbReference type="EMBL" id="CALLCH030000002">
    <property type="protein sequence ID" value="CAI4211546.1"/>
    <property type="molecule type" value="Genomic_DNA"/>
</dbReference>
<comment type="caution">
    <text evidence="2">The sequence shown here is derived from an EMBL/GenBank/DDBJ whole genome shotgun (WGS) entry which is preliminary data.</text>
</comment>
<dbReference type="GO" id="GO:0000030">
    <property type="term" value="F:mannosyltransferase activity"/>
    <property type="evidence" value="ECO:0007669"/>
    <property type="project" value="TreeGrafter"/>
</dbReference>
<dbReference type="GO" id="GO:0006506">
    <property type="term" value="P:GPI anchor biosynthetic process"/>
    <property type="evidence" value="ECO:0007669"/>
    <property type="project" value="TreeGrafter"/>
</dbReference>
<keyword evidence="1" id="KW-0472">Membrane</keyword>
<evidence type="ECO:0000313" key="3">
    <source>
        <dbReference type="Proteomes" id="UP000838763"/>
    </source>
</evidence>
<feature type="transmembrane region" description="Helical" evidence="1">
    <location>
        <begin position="200"/>
        <end position="218"/>
    </location>
</feature>
<name>A0A9P1GWC8_9PEZI</name>
<accession>A0A9P1GWC8</accession>
<evidence type="ECO:0000256" key="1">
    <source>
        <dbReference type="SAM" id="Phobius"/>
    </source>
</evidence>
<dbReference type="Proteomes" id="UP000838763">
    <property type="component" value="Unassembled WGS sequence"/>
</dbReference>
<dbReference type="Pfam" id="PF10333">
    <property type="entry name" value="Pga1"/>
    <property type="match status" value="1"/>
</dbReference>
<proteinExistence type="predicted"/>
<protein>
    <submittedName>
        <fullName evidence="2">Uncharacterized protein</fullName>
    </submittedName>
</protein>
<keyword evidence="3" id="KW-1185">Reference proteome</keyword>
<dbReference type="GO" id="GO:0005789">
    <property type="term" value="C:endoplasmic reticulum membrane"/>
    <property type="evidence" value="ECO:0007669"/>
    <property type="project" value="TreeGrafter"/>
</dbReference>
<reference evidence="2" key="1">
    <citation type="submission" date="2022-11" db="EMBL/GenBank/DDBJ databases">
        <authorList>
            <person name="Scott C."/>
            <person name="Bruce N."/>
        </authorList>
    </citation>
    <scope>NUCLEOTIDE SEQUENCE</scope>
</reference>
<sequence length="243" mass="26338">MYSPSKHWPFVLPLSRAQCLTARPTPSEEFRGEASQLLAFQHTPGPGAVVPHLHPRPIPANFSVRTHLPTPFASESSPGSESWFLLDELVPDQRYEVRVCWAATQPTAFTLSTHTVASILEDAELVVALSHYAASRASDTDSGSGPDVDALRTPPSRLLLRVVAAADYFTDDAALMKNPEPVHIDVILDPFLYNVLPRSLIPTIGYIAALVPVAWFVARRVSGGLQQVARGEDGAAAGAKKRQ</sequence>
<dbReference type="PANTHER" id="PTHR28022">
    <property type="entry name" value="GPI MANNOSYLTRANSFERASE 2 SUBUNIT PGA1"/>
    <property type="match status" value="1"/>
</dbReference>
<dbReference type="OrthoDB" id="3360032at2759"/>
<dbReference type="GO" id="GO:0031501">
    <property type="term" value="C:mannosyltransferase complex"/>
    <property type="evidence" value="ECO:0007669"/>
    <property type="project" value="TreeGrafter"/>
</dbReference>
<dbReference type="InterPro" id="IPR019433">
    <property type="entry name" value="GPI_ManTrfase_II_coact_Pga1"/>
</dbReference>